<accession>A0A367XT20</accession>
<dbReference type="OrthoDB" id="4426778at2"/>
<dbReference type="InterPro" id="IPR002514">
    <property type="entry name" value="Transposase_8"/>
</dbReference>
<evidence type="ECO:0008006" key="4">
    <source>
        <dbReference type="Google" id="ProtNLM"/>
    </source>
</evidence>
<dbReference type="GO" id="GO:0006313">
    <property type="term" value="P:DNA transposition"/>
    <property type="evidence" value="ECO:0007669"/>
    <property type="project" value="InterPro"/>
</dbReference>
<name>A0A367XT20_9MICO</name>
<evidence type="ECO:0000313" key="2">
    <source>
        <dbReference type="EMBL" id="RCK56748.1"/>
    </source>
</evidence>
<feature type="region of interest" description="Disordered" evidence="1">
    <location>
        <begin position="56"/>
        <end position="103"/>
    </location>
</feature>
<sequence>MQGIARKDYTDEFPQRAVDLYESTPGAMLKAMAADLGISRVALREWVEKLGTGATTASMSASGCSESPAAKDHPTRGRERAAGSGAGQARDGAGHPPSGGEVFRRGDELVDRFQFVEDHKDAYGVKRLCEVIEIARSSFYAWLAAASGRVARAADDAALAARIRVLQDPKQGGDRAYGAPRITADLNDGVPAAERFGRDDSGVRWQSPARTHR</sequence>
<dbReference type="EMBL" id="QORO01000007">
    <property type="protein sequence ID" value="RCK56748.1"/>
    <property type="molecule type" value="Genomic_DNA"/>
</dbReference>
<feature type="region of interest" description="Disordered" evidence="1">
    <location>
        <begin position="191"/>
        <end position="213"/>
    </location>
</feature>
<protein>
    <recommendedName>
        <fullName evidence="4">Transposase</fullName>
    </recommendedName>
</protein>
<dbReference type="Proteomes" id="UP000253508">
    <property type="component" value="Unassembled WGS sequence"/>
</dbReference>
<dbReference type="InterPro" id="IPR009057">
    <property type="entry name" value="Homeodomain-like_sf"/>
</dbReference>
<organism evidence="2 3">
    <name type="scientific">Microbacterium sorbitolivorans</name>
    <dbReference type="NCBI Taxonomy" id="1867410"/>
    <lineage>
        <taxon>Bacteria</taxon>
        <taxon>Bacillati</taxon>
        <taxon>Actinomycetota</taxon>
        <taxon>Actinomycetes</taxon>
        <taxon>Micrococcales</taxon>
        <taxon>Microbacteriaceae</taxon>
        <taxon>Microbacterium</taxon>
    </lineage>
</organism>
<feature type="compositionally biased region" description="Polar residues" evidence="1">
    <location>
        <begin position="56"/>
        <end position="65"/>
    </location>
</feature>
<dbReference type="AlphaFoldDB" id="A0A367XT20"/>
<feature type="compositionally biased region" description="Basic and acidic residues" evidence="1">
    <location>
        <begin position="69"/>
        <end position="81"/>
    </location>
</feature>
<dbReference type="Gene3D" id="1.10.10.60">
    <property type="entry name" value="Homeodomain-like"/>
    <property type="match status" value="1"/>
</dbReference>
<dbReference type="GO" id="GO:0004803">
    <property type="term" value="F:transposase activity"/>
    <property type="evidence" value="ECO:0007669"/>
    <property type="project" value="InterPro"/>
</dbReference>
<keyword evidence="3" id="KW-1185">Reference proteome</keyword>
<proteinExistence type="predicted"/>
<comment type="caution">
    <text evidence="2">The sequence shown here is derived from an EMBL/GenBank/DDBJ whole genome shotgun (WGS) entry which is preliminary data.</text>
</comment>
<dbReference type="Pfam" id="PF01527">
    <property type="entry name" value="HTH_Tnp_1"/>
    <property type="match status" value="1"/>
</dbReference>
<evidence type="ECO:0000313" key="3">
    <source>
        <dbReference type="Proteomes" id="UP000253508"/>
    </source>
</evidence>
<gene>
    <name evidence="2" type="ORF">DTO57_13750</name>
</gene>
<reference evidence="2 3" key="1">
    <citation type="submission" date="2018-07" db="EMBL/GenBank/DDBJ databases">
        <title>Microbacterium endoborsara sp. nov., a novel actinobacterium isolated from Borszczowia aralocaspica.</title>
        <authorList>
            <person name="An D."/>
        </authorList>
    </citation>
    <scope>NUCLEOTIDE SEQUENCE [LARGE SCALE GENOMIC DNA]</scope>
    <source>
        <strain evidence="2 3">C1.15228</strain>
    </source>
</reference>
<dbReference type="GO" id="GO:0003677">
    <property type="term" value="F:DNA binding"/>
    <property type="evidence" value="ECO:0007669"/>
    <property type="project" value="InterPro"/>
</dbReference>
<dbReference type="SUPFAM" id="SSF46689">
    <property type="entry name" value="Homeodomain-like"/>
    <property type="match status" value="1"/>
</dbReference>
<evidence type="ECO:0000256" key="1">
    <source>
        <dbReference type="SAM" id="MobiDB-lite"/>
    </source>
</evidence>